<dbReference type="PANTHER" id="PTHR39460:SF1">
    <property type="entry name" value="C6 TRANSCRIPTION FACTOR"/>
    <property type="match status" value="1"/>
</dbReference>
<dbReference type="PANTHER" id="PTHR39460">
    <property type="entry name" value="EXPRESSED PROTEIN"/>
    <property type="match status" value="1"/>
</dbReference>
<feature type="region of interest" description="Disordered" evidence="1">
    <location>
        <begin position="85"/>
        <end position="166"/>
    </location>
</feature>
<evidence type="ECO:0000259" key="2">
    <source>
        <dbReference type="Pfam" id="PF24855"/>
    </source>
</evidence>
<gene>
    <name evidence="3" type="ORF">C8A00DRAFT_17322</name>
</gene>
<feature type="domain" description="DUF7729" evidence="2">
    <location>
        <begin position="150"/>
        <end position="360"/>
    </location>
</feature>
<protein>
    <recommendedName>
        <fullName evidence="2">DUF7729 domain-containing protein</fullName>
    </recommendedName>
</protein>
<dbReference type="Proteomes" id="UP001302745">
    <property type="component" value="Unassembled WGS sequence"/>
</dbReference>
<dbReference type="EMBL" id="MU857025">
    <property type="protein sequence ID" value="KAK4151256.1"/>
    <property type="molecule type" value="Genomic_DNA"/>
</dbReference>
<evidence type="ECO:0000313" key="4">
    <source>
        <dbReference type="Proteomes" id="UP001302745"/>
    </source>
</evidence>
<evidence type="ECO:0000256" key="1">
    <source>
        <dbReference type="SAM" id="MobiDB-lite"/>
    </source>
</evidence>
<feature type="compositionally biased region" description="Low complexity" evidence="1">
    <location>
        <begin position="135"/>
        <end position="152"/>
    </location>
</feature>
<accession>A0AAN6VI45</accession>
<proteinExistence type="predicted"/>
<dbReference type="AlphaFoldDB" id="A0AAN6VI45"/>
<comment type="caution">
    <text evidence="3">The sequence shown here is derived from an EMBL/GenBank/DDBJ whole genome shotgun (WGS) entry which is preliminary data.</text>
</comment>
<reference evidence="3" key="1">
    <citation type="journal article" date="2023" name="Mol. Phylogenet. Evol.">
        <title>Genome-scale phylogeny and comparative genomics of the fungal order Sordariales.</title>
        <authorList>
            <person name="Hensen N."/>
            <person name="Bonometti L."/>
            <person name="Westerberg I."/>
            <person name="Brannstrom I.O."/>
            <person name="Guillou S."/>
            <person name="Cros-Aarteil S."/>
            <person name="Calhoun S."/>
            <person name="Haridas S."/>
            <person name="Kuo A."/>
            <person name="Mondo S."/>
            <person name="Pangilinan J."/>
            <person name="Riley R."/>
            <person name="LaButti K."/>
            <person name="Andreopoulos B."/>
            <person name="Lipzen A."/>
            <person name="Chen C."/>
            <person name="Yan M."/>
            <person name="Daum C."/>
            <person name="Ng V."/>
            <person name="Clum A."/>
            <person name="Steindorff A."/>
            <person name="Ohm R.A."/>
            <person name="Martin F."/>
            <person name="Silar P."/>
            <person name="Natvig D.O."/>
            <person name="Lalanne C."/>
            <person name="Gautier V."/>
            <person name="Ament-Velasquez S.L."/>
            <person name="Kruys A."/>
            <person name="Hutchinson M.I."/>
            <person name="Powell A.J."/>
            <person name="Barry K."/>
            <person name="Miller A.N."/>
            <person name="Grigoriev I.V."/>
            <person name="Debuchy R."/>
            <person name="Gladieux P."/>
            <person name="Hiltunen Thoren M."/>
            <person name="Johannesson H."/>
        </authorList>
    </citation>
    <scope>NUCLEOTIDE SEQUENCE</scope>
    <source>
        <strain evidence="3">CBS 538.74</strain>
    </source>
</reference>
<feature type="compositionally biased region" description="Low complexity" evidence="1">
    <location>
        <begin position="1"/>
        <end position="12"/>
    </location>
</feature>
<dbReference type="InterPro" id="IPR056146">
    <property type="entry name" value="DUF7729"/>
</dbReference>
<organism evidence="3 4">
    <name type="scientific">Chaetomidium leptoderma</name>
    <dbReference type="NCBI Taxonomy" id="669021"/>
    <lineage>
        <taxon>Eukaryota</taxon>
        <taxon>Fungi</taxon>
        <taxon>Dikarya</taxon>
        <taxon>Ascomycota</taxon>
        <taxon>Pezizomycotina</taxon>
        <taxon>Sordariomycetes</taxon>
        <taxon>Sordariomycetidae</taxon>
        <taxon>Sordariales</taxon>
        <taxon>Chaetomiaceae</taxon>
        <taxon>Chaetomidium</taxon>
    </lineage>
</organism>
<sequence length="396" mass="42496">MTSAAASPPAARSLRRSSSRPDRRLPSMRRRQPTPWAIILAVFVCFVSHVLAAGPDPAVPVETLIVDHRSPHREVQGWTVLSEQHVQRRTVQKRATSEESEFTESTESTESSQPSKTSASRSVTTTFSIAVGTGTPKPSSSTTTASASPLPSILDSMSSDFAPGPNGESPPCPIFINSFLADPTFKQCYPLSMLFDRSKSFFEAQKSLVSITRTLDATCAANATSCNQYMAQLAKNLTATENCGVDYKNGHSAVVDAYGAMRAYAPIYSAGCLRDPDTGAYCYANAITNLTNPSTTYFYFLPLNKTLPGMTVPACSYCLQQTMALYQAATADRRQMISNTYARAAVQVNAICGPGFANESLAAEVIPSSAVPGRLTRSSAWLATALPLLAAVLWVL</sequence>
<keyword evidence="4" id="KW-1185">Reference proteome</keyword>
<evidence type="ECO:0000313" key="3">
    <source>
        <dbReference type="EMBL" id="KAK4151256.1"/>
    </source>
</evidence>
<feature type="region of interest" description="Disordered" evidence="1">
    <location>
        <begin position="1"/>
        <end position="29"/>
    </location>
</feature>
<name>A0AAN6VI45_9PEZI</name>
<feature type="compositionally biased region" description="Low complexity" evidence="1">
    <location>
        <begin position="105"/>
        <end position="120"/>
    </location>
</feature>
<reference evidence="3" key="2">
    <citation type="submission" date="2023-05" db="EMBL/GenBank/DDBJ databases">
        <authorList>
            <consortium name="Lawrence Berkeley National Laboratory"/>
            <person name="Steindorff A."/>
            <person name="Hensen N."/>
            <person name="Bonometti L."/>
            <person name="Westerberg I."/>
            <person name="Brannstrom I.O."/>
            <person name="Guillou S."/>
            <person name="Cros-Aarteil S."/>
            <person name="Calhoun S."/>
            <person name="Haridas S."/>
            <person name="Kuo A."/>
            <person name="Mondo S."/>
            <person name="Pangilinan J."/>
            <person name="Riley R."/>
            <person name="Labutti K."/>
            <person name="Andreopoulos B."/>
            <person name="Lipzen A."/>
            <person name="Chen C."/>
            <person name="Yanf M."/>
            <person name="Daum C."/>
            <person name="Ng V."/>
            <person name="Clum A."/>
            <person name="Ohm R."/>
            <person name="Martin F."/>
            <person name="Silar P."/>
            <person name="Natvig D."/>
            <person name="Lalanne C."/>
            <person name="Gautier V."/>
            <person name="Ament-Velasquez S.L."/>
            <person name="Kruys A."/>
            <person name="Hutchinson M.I."/>
            <person name="Powell A.J."/>
            <person name="Barry K."/>
            <person name="Miller A.N."/>
            <person name="Grigoriev I.V."/>
            <person name="Debuchy R."/>
            <person name="Gladieux P."/>
            <person name="Thoren M.H."/>
            <person name="Johannesson H."/>
        </authorList>
    </citation>
    <scope>NUCLEOTIDE SEQUENCE</scope>
    <source>
        <strain evidence="3">CBS 538.74</strain>
    </source>
</reference>
<dbReference type="Pfam" id="PF24855">
    <property type="entry name" value="DUF7729"/>
    <property type="match status" value="1"/>
</dbReference>